<reference evidence="4" key="4">
    <citation type="journal article" date="2008" name="Nucleic Acids Res.">
        <title>The rice annotation project database (RAP-DB): 2008 update.</title>
        <authorList>
            <consortium name="The rice annotation project (RAP)"/>
        </authorList>
    </citation>
    <scope>GENOME REANNOTATION</scope>
    <source>
        <strain evidence="4">cv. Nipponbare</strain>
    </source>
</reference>
<organism evidence="3 4">
    <name type="scientific">Oryza sativa subsp. japonica</name>
    <name type="common">Rice</name>
    <dbReference type="NCBI Taxonomy" id="39947"/>
    <lineage>
        <taxon>Eukaryota</taxon>
        <taxon>Viridiplantae</taxon>
        <taxon>Streptophyta</taxon>
        <taxon>Embryophyta</taxon>
        <taxon>Tracheophyta</taxon>
        <taxon>Spermatophyta</taxon>
        <taxon>Magnoliopsida</taxon>
        <taxon>Liliopsida</taxon>
        <taxon>Poales</taxon>
        <taxon>Poaceae</taxon>
        <taxon>BOP clade</taxon>
        <taxon>Oryzoideae</taxon>
        <taxon>Oryzeae</taxon>
        <taxon>Oryzinae</taxon>
        <taxon>Oryza</taxon>
        <taxon>Oryza sativa</taxon>
    </lineage>
</organism>
<reference evidence="4" key="3">
    <citation type="journal article" date="2005" name="Nature">
        <title>The map-based sequence of the rice genome.</title>
        <authorList>
            <consortium name="International rice genome sequencing project (IRGSP)"/>
            <person name="Matsumoto T."/>
            <person name="Wu J."/>
            <person name="Kanamori H."/>
            <person name="Katayose Y."/>
            <person name="Fujisawa M."/>
            <person name="Namiki N."/>
            <person name="Mizuno H."/>
            <person name="Yamamoto K."/>
            <person name="Antonio B.A."/>
            <person name="Baba T."/>
            <person name="Sakata K."/>
            <person name="Nagamura Y."/>
            <person name="Aoki H."/>
            <person name="Arikawa K."/>
            <person name="Arita K."/>
            <person name="Bito T."/>
            <person name="Chiden Y."/>
            <person name="Fujitsuka N."/>
            <person name="Fukunaka R."/>
            <person name="Hamada M."/>
            <person name="Harada C."/>
            <person name="Hayashi A."/>
            <person name="Hijishita S."/>
            <person name="Honda M."/>
            <person name="Hosokawa S."/>
            <person name="Ichikawa Y."/>
            <person name="Idonuma A."/>
            <person name="Iijima M."/>
            <person name="Ikeda M."/>
            <person name="Ikeno M."/>
            <person name="Ito K."/>
            <person name="Ito S."/>
            <person name="Ito T."/>
            <person name="Ito Y."/>
            <person name="Ito Y."/>
            <person name="Iwabuchi A."/>
            <person name="Kamiya K."/>
            <person name="Karasawa W."/>
            <person name="Kurita K."/>
            <person name="Katagiri S."/>
            <person name="Kikuta A."/>
            <person name="Kobayashi H."/>
            <person name="Kobayashi N."/>
            <person name="Machita K."/>
            <person name="Maehara T."/>
            <person name="Masukawa M."/>
            <person name="Mizubayashi T."/>
            <person name="Mukai Y."/>
            <person name="Nagasaki H."/>
            <person name="Nagata Y."/>
            <person name="Naito S."/>
            <person name="Nakashima M."/>
            <person name="Nakama Y."/>
            <person name="Nakamichi Y."/>
            <person name="Nakamura M."/>
            <person name="Meguro A."/>
            <person name="Negishi M."/>
            <person name="Ohta I."/>
            <person name="Ohta T."/>
            <person name="Okamoto M."/>
            <person name="Ono N."/>
            <person name="Saji S."/>
            <person name="Sakaguchi M."/>
            <person name="Sakai K."/>
            <person name="Shibata M."/>
            <person name="Shimokawa T."/>
            <person name="Song J."/>
            <person name="Takazaki Y."/>
            <person name="Terasawa K."/>
            <person name="Tsugane M."/>
            <person name="Tsuji K."/>
            <person name="Ueda S."/>
            <person name="Waki K."/>
            <person name="Yamagata H."/>
            <person name="Yamamoto M."/>
            <person name="Yamamoto S."/>
            <person name="Yamane H."/>
            <person name="Yoshiki S."/>
            <person name="Yoshihara R."/>
            <person name="Yukawa K."/>
            <person name="Zhong H."/>
            <person name="Yano M."/>
            <person name="Yuan Q."/>
            <person name="Ouyang S."/>
            <person name="Liu J."/>
            <person name="Jones K.M."/>
            <person name="Gansberger K."/>
            <person name="Moffat K."/>
            <person name="Hill J."/>
            <person name="Bera J."/>
            <person name="Fadrosh D."/>
            <person name="Jin S."/>
            <person name="Johri S."/>
            <person name="Kim M."/>
            <person name="Overton L."/>
            <person name="Reardon M."/>
            <person name="Tsitrin T."/>
            <person name="Vuong H."/>
            <person name="Weaver B."/>
            <person name="Ciecko A."/>
            <person name="Tallon L."/>
            <person name="Jackson J."/>
            <person name="Pai G."/>
            <person name="Aken S.V."/>
            <person name="Utterback T."/>
            <person name="Reidmuller S."/>
            <person name="Feldblyum T."/>
            <person name="Hsiao J."/>
            <person name="Zismann V."/>
            <person name="Iobst S."/>
            <person name="de Vazeille A.R."/>
            <person name="Buell C.R."/>
            <person name="Ying K."/>
            <person name="Li Y."/>
            <person name="Lu T."/>
            <person name="Huang Y."/>
            <person name="Zhao Q."/>
            <person name="Feng Q."/>
            <person name="Zhang L."/>
            <person name="Zhu J."/>
            <person name="Weng Q."/>
            <person name="Mu J."/>
            <person name="Lu Y."/>
            <person name="Fan D."/>
            <person name="Liu Y."/>
            <person name="Guan J."/>
            <person name="Zhang Y."/>
            <person name="Yu S."/>
            <person name="Liu X."/>
            <person name="Zhang Y."/>
            <person name="Hong G."/>
            <person name="Han B."/>
            <person name="Choisne N."/>
            <person name="Demange N."/>
            <person name="Orjeda G."/>
            <person name="Samain S."/>
            <person name="Cattolico L."/>
            <person name="Pelletier E."/>
            <person name="Couloux A."/>
            <person name="Segurens B."/>
            <person name="Wincker P."/>
            <person name="D'Hont A."/>
            <person name="Scarpelli C."/>
            <person name="Weissenbach J."/>
            <person name="Salanoubat M."/>
            <person name="Quetier F."/>
            <person name="Yu Y."/>
            <person name="Kim H.R."/>
            <person name="Rambo T."/>
            <person name="Currie J."/>
            <person name="Collura K."/>
            <person name="Luo M."/>
            <person name="Yang T."/>
            <person name="Ammiraju J.S.S."/>
            <person name="Engler F."/>
            <person name="Soderlund C."/>
            <person name="Wing R.A."/>
            <person name="Palmer L.E."/>
            <person name="de la Bastide M."/>
            <person name="Spiegel L."/>
            <person name="Nascimento L."/>
            <person name="Zutavern T."/>
            <person name="O'Shaughnessy A."/>
            <person name="Dike S."/>
            <person name="Dedhia N."/>
            <person name="Preston R."/>
            <person name="Balija V."/>
            <person name="McCombie W.R."/>
            <person name="Chow T."/>
            <person name="Chen H."/>
            <person name="Chung M."/>
            <person name="Chen C."/>
            <person name="Shaw J."/>
            <person name="Wu H."/>
            <person name="Hsiao K."/>
            <person name="Chao Y."/>
            <person name="Chu M."/>
            <person name="Cheng C."/>
            <person name="Hour A."/>
            <person name="Lee P."/>
            <person name="Lin S."/>
            <person name="Lin Y."/>
            <person name="Liou J."/>
            <person name="Liu S."/>
            <person name="Hsing Y."/>
            <person name="Raghuvanshi S."/>
            <person name="Mohanty A."/>
            <person name="Bharti A.K."/>
            <person name="Gaur A."/>
            <person name="Gupta V."/>
            <person name="Kumar D."/>
            <person name="Ravi V."/>
            <person name="Vij S."/>
            <person name="Kapur A."/>
            <person name="Khurana P."/>
            <person name="Khurana P."/>
            <person name="Khurana J.P."/>
            <person name="Tyagi A.K."/>
            <person name="Gaikwad K."/>
            <person name="Singh A."/>
            <person name="Dalal V."/>
            <person name="Srivastava S."/>
            <person name="Dixit A."/>
            <person name="Pal A.K."/>
            <person name="Ghazi I.A."/>
            <person name="Yadav M."/>
            <person name="Pandit A."/>
            <person name="Bhargava A."/>
            <person name="Sureshbabu K."/>
            <person name="Batra K."/>
            <person name="Sharma T.R."/>
            <person name="Mohapatra T."/>
            <person name="Singh N.K."/>
            <person name="Messing J."/>
            <person name="Nelson A.B."/>
            <person name="Fuks G."/>
            <person name="Kavchok S."/>
            <person name="Keizer G."/>
            <person name="Linton E."/>
            <person name="Llaca V."/>
            <person name="Song R."/>
            <person name="Tanyolac B."/>
            <person name="Young S."/>
            <person name="Ho-Il K."/>
            <person name="Hahn J.H."/>
            <person name="Sangsakoo G."/>
            <person name="Vanavichit A."/>
            <person name="de Mattos Luiz.A.T."/>
            <person name="Zimmer P.D."/>
            <person name="Malone G."/>
            <person name="Dellagostin O."/>
            <person name="de Oliveira A.C."/>
            <person name="Bevan M."/>
            <person name="Bancroft I."/>
            <person name="Minx P."/>
            <person name="Cordum H."/>
            <person name="Wilson R."/>
            <person name="Cheng Z."/>
            <person name="Jin W."/>
            <person name="Jiang J."/>
            <person name="Leong S.A."/>
            <person name="Iwama H."/>
            <person name="Gojobori T."/>
            <person name="Itoh T."/>
            <person name="Niimura Y."/>
            <person name="Fujii Y."/>
            <person name="Habara T."/>
            <person name="Sakai H."/>
            <person name="Sato Y."/>
            <person name="Wilson G."/>
            <person name="Kumar K."/>
            <person name="McCouch S."/>
            <person name="Juretic N."/>
            <person name="Hoen D."/>
            <person name="Wright S."/>
            <person name="Bruskiewich R."/>
            <person name="Bureau T."/>
            <person name="Miyao A."/>
            <person name="Hirochika H."/>
            <person name="Nishikawa T."/>
            <person name="Kadowaki K."/>
            <person name="Sugiura M."/>
            <person name="Burr B."/>
            <person name="Sasaki T."/>
        </authorList>
    </citation>
    <scope>NUCLEOTIDE SEQUENCE [LARGE SCALE GENOMIC DNA]</scope>
    <source>
        <strain evidence="4">cv. Nipponbare</strain>
    </source>
</reference>
<dbReference type="EMBL" id="AP004070">
    <property type="protein sequence ID" value="BAD27701.1"/>
    <property type="molecule type" value="Genomic_DNA"/>
</dbReference>
<dbReference type="EMBL" id="AP004857">
    <property type="protein sequence ID" value="BAD28121.1"/>
    <property type="molecule type" value="Genomic_DNA"/>
</dbReference>
<accession>Q6ET99</accession>
<evidence type="ECO:0000313" key="3">
    <source>
        <dbReference type="EMBL" id="BAD28121.1"/>
    </source>
</evidence>
<feature type="region of interest" description="Disordered" evidence="1">
    <location>
        <begin position="11"/>
        <end position="61"/>
    </location>
</feature>
<feature type="compositionally biased region" description="Pro residues" evidence="1">
    <location>
        <begin position="26"/>
        <end position="40"/>
    </location>
</feature>
<feature type="compositionally biased region" description="Basic and acidic residues" evidence="1">
    <location>
        <begin position="146"/>
        <end position="156"/>
    </location>
</feature>
<gene>
    <name evidence="2" type="ORF">OJ1705_E12.9</name>
    <name evidence="3" type="ORF">OJ1711_D06.23</name>
</gene>
<sequence length="156" mass="17036">MALCCLLPPRAGTPPPAPPSTRHCPLLPPHASAPPPAPPSPRRHHRRSSLHGPAPQSCPPSTCRHITAYPLRASCTSLYGGALSLRAPTLLLPASTSQRRFSAPPSLREPVLVRIPSLHSPPLPPSTSQHRRFIPSVCRHHHSPRERRDTREREGI</sequence>
<reference evidence="2" key="1">
    <citation type="submission" date="2001-08" db="EMBL/GenBank/DDBJ databases">
        <title>Oryza sativa nipponbare(GA3) genomic DNA, chromosome 2, BAC clone:OJ1705_E12.</title>
        <authorList>
            <person name="Sasaki T."/>
            <person name="Matsumoto T."/>
            <person name="Yamamoto K."/>
        </authorList>
    </citation>
    <scope>NUCLEOTIDE SEQUENCE</scope>
</reference>
<evidence type="ECO:0000256" key="1">
    <source>
        <dbReference type="SAM" id="MobiDB-lite"/>
    </source>
</evidence>
<evidence type="ECO:0000313" key="4">
    <source>
        <dbReference type="Proteomes" id="UP000000763"/>
    </source>
</evidence>
<dbReference type="AlphaFoldDB" id="Q6ET99"/>
<reference evidence="3" key="2">
    <citation type="submission" date="2002-03" db="EMBL/GenBank/DDBJ databases">
        <title>Oryza sativa nipponbare(GA3) genomic DNA, chromosome 2, BAC clone:OJ1711_D06.</title>
        <authorList>
            <person name="Sasaki T."/>
            <person name="Matsumoto T."/>
            <person name="Yamamoto K."/>
        </authorList>
    </citation>
    <scope>NUCLEOTIDE SEQUENCE</scope>
</reference>
<feature type="region of interest" description="Disordered" evidence="1">
    <location>
        <begin position="137"/>
        <end position="156"/>
    </location>
</feature>
<protein>
    <submittedName>
        <fullName evidence="3">Uncharacterized protein</fullName>
    </submittedName>
</protein>
<evidence type="ECO:0000313" key="2">
    <source>
        <dbReference type="EMBL" id="BAD27701.1"/>
    </source>
</evidence>
<dbReference type="Proteomes" id="UP000000763">
    <property type="component" value="Chromosome 2"/>
</dbReference>
<name>Q6ET99_ORYSJ</name>
<proteinExistence type="predicted"/>